<dbReference type="InterPro" id="IPR003399">
    <property type="entry name" value="Mce/MlaD"/>
</dbReference>
<keyword evidence="4 8" id="KW-0812">Transmembrane</keyword>
<feature type="transmembrane region" description="Helical" evidence="8">
    <location>
        <begin position="21"/>
        <end position="40"/>
    </location>
</feature>
<dbReference type="Pfam" id="PF02470">
    <property type="entry name" value="MlaD"/>
    <property type="match status" value="3"/>
</dbReference>
<evidence type="ECO:0000256" key="8">
    <source>
        <dbReference type="SAM" id="Phobius"/>
    </source>
</evidence>
<evidence type="ECO:0000313" key="10">
    <source>
        <dbReference type="EMBL" id="MFC3913035.1"/>
    </source>
</evidence>
<comment type="subcellular location">
    <subcellularLocation>
        <location evidence="1">Cell inner membrane</location>
    </subcellularLocation>
</comment>
<feature type="domain" description="Mce/MlaD" evidence="9">
    <location>
        <begin position="289"/>
        <end position="391"/>
    </location>
</feature>
<dbReference type="PANTHER" id="PTHR30462">
    <property type="entry name" value="INTERMEMBRANE TRANSPORT PROTEIN PQIB-RELATED"/>
    <property type="match status" value="1"/>
</dbReference>
<reference evidence="11" key="1">
    <citation type="journal article" date="2019" name="Int. J. Syst. Evol. Microbiol.">
        <title>The Global Catalogue of Microorganisms (GCM) 10K type strain sequencing project: providing services to taxonomists for standard genome sequencing and annotation.</title>
        <authorList>
            <consortium name="The Broad Institute Genomics Platform"/>
            <consortium name="The Broad Institute Genome Sequencing Center for Infectious Disease"/>
            <person name="Wu L."/>
            <person name="Ma J."/>
        </authorList>
    </citation>
    <scope>NUCLEOTIDE SEQUENCE [LARGE SCALE GENOMIC DNA]</scope>
    <source>
        <strain evidence="11">CCUG 54939</strain>
    </source>
</reference>
<evidence type="ECO:0000256" key="3">
    <source>
        <dbReference type="ARBA" id="ARBA00022519"/>
    </source>
</evidence>
<accession>A0ABV8CLH5</accession>
<evidence type="ECO:0000256" key="1">
    <source>
        <dbReference type="ARBA" id="ARBA00004533"/>
    </source>
</evidence>
<evidence type="ECO:0000313" key="11">
    <source>
        <dbReference type="Proteomes" id="UP001595692"/>
    </source>
</evidence>
<evidence type="ECO:0000256" key="7">
    <source>
        <dbReference type="SAM" id="MobiDB-lite"/>
    </source>
</evidence>
<keyword evidence="11" id="KW-1185">Reference proteome</keyword>
<feature type="compositionally biased region" description="Polar residues" evidence="7">
    <location>
        <begin position="530"/>
        <end position="539"/>
    </location>
</feature>
<dbReference type="InterPro" id="IPR051800">
    <property type="entry name" value="PqiA-PqiB_transport"/>
</dbReference>
<dbReference type="NCBIfam" id="NF008070">
    <property type="entry name" value="PRK10807.1"/>
    <property type="match status" value="1"/>
</dbReference>
<evidence type="ECO:0000256" key="2">
    <source>
        <dbReference type="ARBA" id="ARBA00022475"/>
    </source>
</evidence>
<keyword evidence="2" id="KW-1003">Cell membrane</keyword>
<evidence type="ECO:0000256" key="6">
    <source>
        <dbReference type="ARBA" id="ARBA00023136"/>
    </source>
</evidence>
<comment type="caution">
    <text evidence="10">The sequence shown here is derived from an EMBL/GenBank/DDBJ whole genome shotgun (WGS) entry which is preliminary data.</text>
</comment>
<keyword evidence="6 8" id="KW-0472">Membrane</keyword>
<proteinExistence type="predicted"/>
<dbReference type="EMBL" id="JBHSAF010000005">
    <property type="protein sequence ID" value="MFC3913035.1"/>
    <property type="molecule type" value="Genomic_DNA"/>
</dbReference>
<protein>
    <submittedName>
        <fullName evidence="10">Intermembrane transport protein PqiB</fullName>
    </submittedName>
</protein>
<evidence type="ECO:0000256" key="4">
    <source>
        <dbReference type="ARBA" id="ARBA00022692"/>
    </source>
</evidence>
<keyword evidence="5 8" id="KW-1133">Transmembrane helix</keyword>
<name>A0ABV8CLH5_9GAMM</name>
<keyword evidence="3" id="KW-0997">Cell inner membrane</keyword>
<gene>
    <name evidence="10" type="primary">pqiB</name>
    <name evidence="10" type="ORF">ACFOSS_06085</name>
</gene>
<evidence type="ECO:0000259" key="9">
    <source>
        <dbReference type="Pfam" id="PF02470"/>
    </source>
</evidence>
<feature type="domain" description="Mce/MlaD" evidence="9">
    <location>
        <begin position="44"/>
        <end position="135"/>
    </location>
</feature>
<feature type="domain" description="Mce/MlaD" evidence="9">
    <location>
        <begin position="159"/>
        <end position="220"/>
    </location>
</feature>
<feature type="region of interest" description="Disordered" evidence="7">
    <location>
        <begin position="530"/>
        <end position="549"/>
    </location>
</feature>
<evidence type="ECO:0000256" key="5">
    <source>
        <dbReference type="ARBA" id="ARBA00022989"/>
    </source>
</evidence>
<organism evidence="10 11">
    <name type="scientific">Pseudaeromonas sharmana</name>
    <dbReference type="NCBI Taxonomy" id="328412"/>
    <lineage>
        <taxon>Bacteria</taxon>
        <taxon>Pseudomonadati</taxon>
        <taxon>Pseudomonadota</taxon>
        <taxon>Gammaproteobacteria</taxon>
        <taxon>Aeromonadales</taxon>
        <taxon>Aeromonadaceae</taxon>
        <taxon>Pseudaeromonas</taxon>
    </lineage>
</organism>
<dbReference type="RefSeq" id="WP_377151266.1">
    <property type="nucleotide sequence ID" value="NZ_JBHSAF010000005.1"/>
</dbReference>
<dbReference type="PANTHER" id="PTHR30462:SF2">
    <property type="entry name" value="INTERMEMBRANE TRANSPORT PROTEIN PQIB"/>
    <property type="match status" value="1"/>
</dbReference>
<dbReference type="Proteomes" id="UP001595692">
    <property type="component" value="Unassembled WGS sequence"/>
</dbReference>
<sequence length="549" mass="60748">MTSRHIPITARVSQLRHLSPIWLVPIVAAFIGLWLVYATLSNQGPLITMTMINAEGIEAGKTMIKARSVEVGTVQSVRLSEDLSHVIVTARMAVDTEDLLRQDSQMWVVKPRIERQGISGLGTLLSGAYIELQPGKANKHADHFSVMDTPPVAQPDEKGLRIQLLSDESRGLNIGDPVMYRGFTVGRVEQSHFSTGSRKMEYQLFISAPYDSLVTTNVRFWLNGGLRFEASTEGVKFETGSLENIIKGGISFDVPKGWDLGKPAASRHQFKLYTDQASSSNRDYERFLEYVLLFDDSVRGLAEGAPVEYRGIRIGTVQAVPYQMDDGKLLGSSPGQIPVLIRIEQDRFDSDDSERALGQLYRDLEQQIRKGLRATLKTGSLLTGALFVDFNFLPDGPKAAGYGKFGQYPTIPTIPGGLARIEQQANRLLAKLNALPLETTLGNLDAMLAESKQSFAAMRALSSNLNKLASQPDAQHLPAELTKSMQELQRTLQSFSSSSPMYGDLNRSIESLNQLLRELRPVARKVNDKPNSLIFNQTPEPDPVPRRAH</sequence>